<dbReference type="Proteomes" id="UP001168528">
    <property type="component" value="Unassembled WGS sequence"/>
</dbReference>
<proteinExistence type="predicted"/>
<feature type="transmembrane region" description="Helical" evidence="6">
    <location>
        <begin position="218"/>
        <end position="239"/>
    </location>
</feature>
<dbReference type="InterPro" id="IPR000537">
    <property type="entry name" value="UbiA_prenyltransferase"/>
</dbReference>
<evidence type="ECO:0000313" key="8">
    <source>
        <dbReference type="Proteomes" id="UP001168528"/>
    </source>
</evidence>
<evidence type="ECO:0000256" key="3">
    <source>
        <dbReference type="ARBA" id="ARBA00022692"/>
    </source>
</evidence>
<sequence>MPKTQFYRQLSPQVHRTYGISRSTLLHLRVPFSFFLLPVFLFAWSISPDPEPWRVVMVFVILHFLLYPASNGYNSYFDKDEDSIGGLEKPPPVSKELLYVSLLLDAVALLLGIVLGWWFVVGLFIYGGVSKAYSDDRVRLKKYPLVSWFIAGFFQGAFTFVIAYQAMNNSSLQETLQPVVIYAAFLTTFILMGSYPMTQVYQHAEDARRGDLTLSRLLGIRGTFIFTTIVFLTAVAGYFLYFTSYFTVNYFWLYVLCLSPGLVFFLWWFYKVLQSESAVNFRSTMRLNFLTATGMNIFFLLLWFVIHS</sequence>
<protein>
    <submittedName>
        <fullName evidence="7">UbiA family prenyltransferase</fullName>
    </submittedName>
</protein>
<dbReference type="Pfam" id="PF01040">
    <property type="entry name" value="UbiA"/>
    <property type="match status" value="1"/>
</dbReference>
<reference evidence="7" key="1">
    <citation type="submission" date="2023-07" db="EMBL/GenBank/DDBJ databases">
        <title>The genome sequence of Rhodocytophaga aerolata KACC 12507.</title>
        <authorList>
            <person name="Zhang X."/>
        </authorList>
    </citation>
    <scope>NUCLEOTIDE SEQUENCE</scope>
    <source>
        <strain evidence="7">KACC 12507</strain>
    </source>
</reference>
<evidence type="ECO:0000256" key="2">
    <source>
        <dbReference type="ARBA" id="ARBA00022475"/>
    </source>
</evidence>
<evidence type="ECO:0000256" key="6">
    <source>
        <dbReference type="SAM" id="Phobius"/>
    </source>
</evidence>
<dbReference type="Gene3D" id="1.10.357.140">
    <property type="entry name" value="UbiA prenyltransferase"/>
    <property type="match status" value="1"/>
</dbReference>
<evidence type="ECO:0000256" key="4">
    <source>
        <dbReference type="ARBA" id="ARBA00022989"/>
    </source>
</evidence>
<evidence type="ECO:0000256" key="1">
    <source>
        <dbReference type="ARBA" id="ARBA00004141"/>
    </source>
</evidence>
<evidence type="ECO:0000313" key="7">
    <source>
        <dbReference type="EMBL" id="MDO1445113.1"/>
    </source>
</evidence>
<feature type="transmembrane region" description="Helical" evidence="6">
    <location>
        <begin position="145"/>
        <end position="167"/>
    </location>
</feature>
<comment type="subcellular location">
    <subcellularLocation>
        <location evidence="1">Membrane</location>
        <topology evidence="1">Multi-pass membrane protein</topology>
    </subcellularLocation>
</comment>
<keyword evidence="2" id="KW-1003">Cell membrane</keyword>
<keyword evidence="3 6" id="KW-0812">Transmembrane</keyword>
<keyword evidence="4 6" id="KW-1133">Transmembrane helix</keyword>
<accession>A0ABT8QZ48</accession>
<feature type="transmembrane region" description="Helical" evidence="6">
    <location>
        <begin position="179"/>
        <end position="197"/>
    </location>
</feature>
<dbReference type="EMBL" id="JAUKPO010000001">
    <property type="protein sequence ID" value="MDO1445113.1"/>
    <property type="molecule type" value="Genomic_DNA"/>
</dbReference>
<organism evidence="7 8">
    <name type="scientific">Rhodocytophaga aerolata</name>
    <dbReference type="NCBI Taxonomy" id="455078"/>
    <lineage>
        <taxon>Bacteria</taxon>
        <taxon>Pseudomonadati</taxon>
        <taxon>Bacteroidota</taxon>
        <taxon>Cytophagia</taxon>
        <taxon>Cytophagales</taxon>
        <taxon>Rhodocytophagaceae</taxon>
        <taxon>Rhodocytophaga</taxon>
    </lineage>
</organism>
<feature type="transmembrane region" description="Helical" evidence="6">
    <location>
        <begin position="26"/>
        <end position="46"/>
    </location>
</feature>
<dbReference type="InterPro" id="IPR044878">
    <property type="entry name" value="UbiA_sf"/>
</dbReference>
<keyword evidence="8" id="KW-1185">Reference proteome</keyword>
<keyword evidence="5 6" id="KW-0472">Membrane</keyword>
<comment type="caution">
    <text evidence="7">The sequence shown here is derived from an EMBL/GenBank/DDBJ whole genome shotgun (WGS) entry which is preliminary data.</text>
</comment>
<evidence type="ECO:0000256" key="5">
    <source>
        <dbReference type="ARBA" id="ARBA00023136"/>
    </source>
</evidence>
<feature type="transmembrane region" description="Helical" evidence="6">
    <location>
        <begin position="97"/>
        <end position="125"/>
    </location>
</feature>
<dbReference type="RefSeq" id="WP_302035907.1">
    <property type="nucleotide sequence ID" value="NZ_JAUKPO010000001.1"/>
</dbReference>
<feature type="transmembrane region" description="Helical" evidence="6">
    <location>
        <begin position="251"/>
        <end position="273"/>
    </location>
</feature>
<gene>
    <name evidence="7" type="ORF">Q0590_02570</name>
</gene>
<name>A0ABT8QZ48_9BACT</name>
<feature type="transmembrane region" description="Helical" evidence="6">
    <location>
        <begin position="285"/>
        <end position="306"/>
    </location>
</feature>